<reference evidence="4" key="1">
    <citation type="journal article" date="2010" name="Nature">
        <title>The Amphimedon queenslandica genome and the evolution of animal complexity.</title>
        <authorList>
            <person name="Srivastava M."/>
            <person name="Simakov O."/>
            <person name="Chapman J."/>
            <person name="Fahey B."/>
            <person name="Gauthier M.E."/>
            <person name="Mitros T."/>
            <person name="Richards G.S."/>
            <person name="Conaco C."/>
            <person name="Dacre M."/>
            <person name="Hellsten U."/>
            <person name="Larroux C."/>
            <person name="Putnam N.H."/>
            <person name="Stanke M."/>
            <person name="Adamska M."/>
            <person name="Darling A."/>
            <person name="Degnan S.M."/>
            <person name="Oakley T.H."/>
            <person name="Plachetzki D.C."/>
            <person name="Zhai Y."/>
            <person name="Adamski M."/>
            <person name="Calcino A."/>
            <person name="Cummins S.F."/>
            <person name="Goodstein D.M."/>
            <person name="Harris C."/>
            <person name="Jackson D.J."/>
            <person name="Leys S.P."/>
            <person name="Shu S."/>
            <person name="Woodcroft B.J."/>
            <person name="Vervoort M."/>
            <person name="Kosik K.S."/>
            <person name="Manning G."/>
            <person name="Degnan B.M."/>
            <person name="Rokhsar D.S."/>
        </authorList>
    </citation>
    <scope>NUCLEOTIDE SEQUENCE [LARGE SCALE GENOMIC DNA]</scope>
</reference>
<gene>
    <name evidence="3" type="primary">109586814</name>
</gene>
<keyword evidence="2" id="KW-0472">Membrane</keyword>
<dbReference type="AlphaFoldDB" id="A0A1X7TNM3"/>
<dbReference type="InParanoid" id="A0A1X7TNM3"/>
<keyword evidence="2" id="KW-0812">Transmembrane</keyword>
<feature type="compositionally biased region" description="Acidic residues" evidence="1">
    <location>
        <begin position="486"/>
        <end position="496"/>
    </location>
</feature>
<dbReference type="EnsemblMetazoa" id="XM_020003028.1">
    <property type="protein sequence ID" value="XP_019858587.1"/>
    <property type="gene ID" value="LOC109586814"/>
</dbReference>
<evidence type="ECO:0000256" key="2">
    <source>
        <dbReference type="SAM" id="Phobius"/>
    </source>
</evidence>
<evidence type="ECO:0000256" key="1">
    <source>
        <dbReference type="SAM" id="MobiDB-lite"/>
    </source>
</evidence>
<feature type="compositionally biased region" description="Polar residues" evidence="1">
    <location>
        <begin position="432"/>
        <end position="441"/>
    </location>
</feature>
<feature type="region of interest" description="Disordered" evidence="1">
    <location>
        <begin position="297"/>
        <end position="329"/>
    </location>
</feature>
<dbReference type="Proteomes" id="UP000007879">
    <property type="component" value="Unassembled WGS sequence"/>
</dbReference>
<keyword evidence="4" id="KW-1185">Reference proteome</keyword>
<organism evidence="3">
    <name type="scientific">Amphimedon queenslandica</name>
    <name type="common">Sponge</name>
    <dbReference type="NCBI Taxonomy" id="400682"/>
    <lineage>
        <taxon>Eukaryota</taxon>
        <taxon>Metazoa</taxon>
        <taxon>Porifera</taxon>
        <taxon>Demospongiae</taxon>
        <taxon>Heteroscleromorpha</taxon>
        <taxon>Haplosclerida</taxon>
        <taxon>Niphatidae</taxon>
        <taxon>Amphimedon</taxon>
    </lineage>
</organism>
<reference evidence="3" key="2">
    <citation type="submission" date="2017-05" db="UniProtKB">
        <authorList>
            <consortium name="EnsemblMetazoa"/>
        </authorList>
    </citation>
    <scope>IDENTIFICATION</scope>
</reference>
<feature type="region of interest" description="Disordered" evidence="1">
    <location>
        <begin position="236"/>
        <end position="264"/>
    </location>
</feature>
<evidence type="ECO:0000313" key="4">
    <source>
        <dbReference type="Proteomes" id="UP000007879"/>
    </source>
</evidence>
<sequence>MVNENVVIAVSVTLILLLLAAIVACVWFYVCCGSQSTTDIYQRQHQSTTRAEPKTAYHPKYSTASYPYVQDMERQGRLTDQLTYNEQQALALSPIRVQPTVRSGKLFKSEPDLSFEGMSRLLGNKKPHYKLSVPDMLDNELELDETMFEDTDTTQLLDEEMEKEEEASGNVLEGSFENEVVEKKPNLQVMVSPDNETEKNDAIQESTGSLDVVEPPVISIISPTNVDTVQFVPSPMQQKPADYENSEMEPKPLEVMPPVGGRVSPVARRRSGRIENTAEVLEELSKMSVSLNVSELRDHFESPSNSTKSENSNTSLTKHSPTTTATMTTKLTVDRNVKSISPLVTASKRASPLAVMSFKAEKRGSVNTLEPFTDSSDDEEVDSKDNNEFLRAPAIKKDTTHHDSSDSDDYTETEDSEDDDECQLIQPLKPSGGTQQLTSTGPGPKSPPKRKVTPASGNPFNPSGLGGASGRYKPGSQQIDKQLTIMEEEEEEEEDT</sequence>
<name>A0A1X7TNM3_AMPQE</name>
<feature type="compositionally biased region" description="Basic and acidic residues" evidence="1">
    <location>
        <begin position="395"/>
        <end position="405"/>
    </location>
</feature>
<feature type="compositionally biased region" description="Low complexity" evidence="1">
    <location>
        <begin position="302"/>
        <end position="329"/>
    </location>
</feature>
<feature type="region of interest" description="Disordered" evidence="1">
    <location>
        <begin position="368"/>
        <end position="496"/>
    </location>
</feature>
<feature type="transmembrane region" description="Helical" evidence="2">
    <location>
        <begin position="7"/>
        <end position="30"/>
    </location>
</feature>
<dbReference type="EnsemblMetazoa" id="XM_020003027.1">
    <property type="protein sequence ID" value="XP_019858586.1"/>
    <property type="gene ID" value="LOC109586814"/>
</dbReference>
<dbReference type="EnsemblMetazoa" id="Aqu2.1.16569_001">
    <property type="protein sequence ID" value="Aqu2.1.16569_001"/>
    <property type="gene ID" value="Aqu2.1.16569"/>
</dbReference>
<feature type="compositionally biased region" description="Acidic residues" evidence="1">
    <location>
        <begin position="406"/>
        <end position="422"/>
    </location>
</feature>
<protein>
    <submittedName>
        <fullName evidence="3">Uncharacterized protein</fullName>
    </submittedName>
</protein>
<proteinExistence type="predicted"/>
<evidence type="ECO:0000313" key="3">
    <source>
        <dbReference type="EnsemblMetazoa" id="Aqu2.1.16569_001"/>
    </source>
</evidence>
<keyword evidence="2" id="KW-1133">Transmembrane helix</keyword>
<dbReference type="KEGG" id="aqu:109586814"/>
<accession>A0A1X7TNM3</accession>